<proteinExistence type="predicted"/>
<keyword evidence="1" id="KW-0812">Transmembrane</keyword>
<dbReference type="OrthoDB" id="1929763at2759"/>
<keyword evidence="1" id="KW-0472">Membrane</keyword>
<dbReference type="Proteomes" id="UP000886885">
    <property type="component" value="Chromosome 9D"/>
</dbReference>
<evidence type="ECO:0000256" key="2">
    <source>
        <dbReference type="SAM" id="SignalP"/>
    </source>
</evidence>
<keyword evidence="1" id="KW-1133">Transmembrane helix</keyword>
<evidence type="ECO:0000256" key="1">
    <source>
        <dbReference type="SAM" id="Phobius"/>
    </source>
</evidence>
<feature type="signal peptide" evidence="2">
    <location>
        <begin position="1"/>
        <end position="25"/>
    </location>
</feature>
<dbReference type="EMBL" id="JAAWWB010000018">
    <property type="protein sequence ID" value="KAG6760725.1"/>
    <property type="molecule type" value="Genomic_DNA"/>
</dbReference>
<comment type="caution">
    <text evidence="3">The sequence shown here is derived from an EMBL/GenBank/DDBJ whole genome shotgun (WGS) entry which is preliminary data.</text>
</comment>
<sequence length="314" mass="34985">MALIPSFFLFFSSSLTLVFFTGAGGQGRAPHGLVYENPVAFSPSAVEFFHPKTHEPNAKSPCAASSSCSPLPLAAQLEATDQAQESEISTSQKGGNRLRAGGIAGIVLGVAFAVLLTMGVYHVTDPEVNTVRLERSNSDYTKARRKPEYEDPFRESPGTHVAIQCKAYILGSEVSKNRICEFTALRSKLRDKSNSYETRSYGEILDLLQWPPILRDIQILKVNGVLGKVKWVDRCFFVAQKQGNPQMQPPIWHPEDAPAIPINNTKKHISSVYKSIYNQFVIQSNKKQRKKELEDYLCKDTDHGLVLLHCIVLY</sequence>
<protein>
    <submittedName>
        <fullName evidence="3">Uncharacterized protein</fullName>
    </submittedName>
</protein>
<dbReference type="PANTHER" id="PTHR35718:SF1">
    <property type="entry name" value="EXPRESSED PROTEIN"/>
    <property type="match status" value="1"/>
</dbReference>
<organism evidence="3 4">
    <name type="scientific">Populus tomentosa</name>
    <name type="common">Chinese white poplar</name>
    <dbReference type="NCBI Taxonomy" id="118781"/>
    <lineage>
        <taxon>Eukaryota</taxon>
        <taxon>Viridiplantae</taxon>
        <taxon>Streptophyta</taxon>
        <taxon>Embryophyta</taxon>
        <taxon>Tracheophyta</taxon>
        <taxon>Spermatophyta</taxon>
        <taxon>Magnoliopsida</taxon>
        <taxon>eudicotyledons</taxon>
        <taxon>Gunneridae</taxon>
        <taxon>Pentapetalae</taxon>
        <taxon>rosids</taxon>
        <taxon>fabids</taxon>
        <taxon>Malpighiales</taxon>
        <taxon>Salicaceae</taxon>
        <taxon>Saliceae</taxon>
        <taxon>Populus</taxon>
    </lineage>
</organism>
<gene>
    <name evidence="3" type="ORF">POTOM_033905</name>
</gene>
<keyword evidence="4" id="KW-1185">Reference proteome</keyword>
<keyword evidence="2" id="KW-0732">Signal</keyword>
<dbReference type="AlphaFoldDB" id="A0A8X7Z275"/>
<feature type="chain" id="PRO_5036472687" evidence="2">
    <location>
        <begin position="26"/>
        <end position="314"/>
    </location>
</feature>
<evidence type="ECO:0000313" key="4">
    <source>
        <dbReference type="Proteomes" id="UP000886885"/>
    </source>
</evidence>
<dbReference type="PANTHER" id="PTHR35718">
    <property type="entry name" value="EXPRESSED PROTEIN"/>
    <property type="match status" value="1"/>
</dbReference>
<accession>A0A8X7Z275</accession>
<reference evidence="3" key="1">
    <citation type="journal article" date="2020" name="bioRxiv">
        <title>Hybrid origin of Populus tomentosa Carr. identified through genome sequencing and phylogenomic analysis.</title>
        <authorList>
            <person name="An X."/>
            <person name="Gao K."/>
            <person name="Chen Z."/>
            <person name="Li J."/>
            <person name="Yang X."/>
            <person name="Yang X."/>
            <person name="Zhou J."/>
            <person name="Guo T."/>
            <person name="Zhao T."/>
            <person name="Huang S."/>
            <person name="Miao D."/>
            <person name="Khan W.U."/>
            <person name="Rao P."/>
            <person name="Ye M."/>
            <person name="Lei B."/>
            <person name="Liao W."/>
            <person name="Wang J."/>
            <person name="Ji L."/>
            <person name="Li Y."/>
            <person name="Guo B."/>
            <person name="Mustafa N.S."/>
            <person name="Li S."/>
            <person name="Yun Q."/>
            <person name="Keller S.R."/>
            <person name="Mao J."/>
            <person name="Zhang R."/>
            <person name="Strauss S.H."/>
        </authorList>
    </citation>
    <scope>NUCLEOTIDE SEQUENCE</scope>
    <source>
        <strain evidence="3">GM15</strain>
        <tissue evidence="3">Leaf</tissue>
    </source>
</reference>
<name>A0A8X7Z275_POPTO</name>
<feature type="transmembrane region" description="Helical" evidence="1">
    <location>
        <begin position="103"/>
        <end position="123"/>
    </location>
</feature>
<evidence type="ECO:0000313" key="3">
    <source>
        <dbReference type="EMBL" id="KAG6760725.1"/>
    </source>
</evidence>